<reference evidence="1" key="1">
    <citation type="submission" date="2020-08" db="EMBL/GenBank/DDBJ databases">
        <title>Multicomponent nature underlies the extraordinary mechanical properties of spider dragline silk.</title>
        <authorList>
            <person name="Kono N."/>
            <person name="Nakamura H."/>
            <person name="Mori M."/>
            <person name="Yoshida Y."/>
            <person name="Ohtoshi R."/>
            <person name="Malay A.D."/>
            <person name="Moran D.A.P."/>
            <person name="Tomita M."/>
            <person name="Numata K."/>
            <person name="Arakawa K."/>
        </authorList>
    </citation>
    <scope>NUCLEOTIDE SEQUENCE</scope>
</reference>
<sequence length="89" mass="10082">MSPNTLRVHTKYVLVKSVGPKLLWAESRVQGTGEYFPSLQFHAYTVEVKIGGVTIYRPFGNFPELDRTVTCMVLKAKANDRRISCPLPR</sequence>
<dbReference type="AlphaFoldDB" id="A0A8X6V4F5"/>
<name>A0A8X6V4F5_TRICX</name>
<protein>
    <submittedName>
        <fullName evidence="1">Uncharacterized protein</fullName>
    </submittedName>
</protein>
<evidence type="ECO:0000313" key="1">
    <source>
        <dbReference type="EMBL" id="GFX92759.1"/>
    </source>
</evidence>
<dbReference type="Proteomes" id="UP000887159">
    <property type="component" value="Unassembled WGS sequence"/>
</dbReference>
<proteinExistence type="predicted"/>
<accession>A0A8X6V4F5</accession>
<comment type="caution">
    <text evidence="1">The sequence shown here is derived from an EMBL/GenBank/DDBJ whole genome shotgun (WGS) entry which is preliminary data.</text>
</comment>
<evidence type="ECO:0000313" key="2">
    <source>
        <dbReference type="Proteomes" id="UP000887159"/>
    </source>
</evidence>
<keyword evidence="2" id="KW-1185">Reference proteome</keyword>
<dbReference type="EMBL" id="BMAU01021165">
    <property type="protein sequence ID" value="GFX92759.1"/>
    <property type="molecule type" value="Genomic_DNA"/>
</dbReference>
<organism evidence="1 2">
    <name type="scientific">Trichonephila clavipes</name>
    <name type="common">Golden silk orbweaver</name>
    <name type="synonym">Nephila clavipes</name>
    <dbReference type="NCBI Taxonomy" id="2585209"/>
    <lineage>
        <taxon>Eukaryota</taxon>
        <taxon>Metazoa</taxon>
        <taxon>Ecdysozoa</taxon>
        <taxon>Arthropoda</taxon>
        <taxon>Chelicerata</taxon>
        <taxon>Arachnida</taxon>
        <taxon>Araneae</taxon>
        <taxon>Araneomorphae</taxon>
        <taxon>Entelegynae</taxon>
        <taxon>Araneoidea</taxon>
        <taxon>Nephilidae</taxon>
        <taxon>Trichonephila</taxon>
    </lineage>
</organism>
<gene>
    <name evidence="1" type="primary">NCL1_43532</name>
    <name evidence="1" type="ORF">TNCV_4876161</name>
</gene>